<keyword evidence="3" id="KW-1185">Reference proteome</keyword>
<sequence length="115" mass="11849">MPEPLLDHLDVGLAEERRRGGQVPRVVQADRWKPGQLHEPVEPSADPVGVQGLAVLTGPNSVALDPGPNARGMGTGYRGTAGVRSAPGCVRRVADMGAAVPDEACPETNPVPGTA</sequence>
<evidence type="ECO:0000313" key="2">
    <source>
        <dbReference type="EMBL" id="GGR18849.1"/>
    </source>
</evidence>
<feature type="region of interest" description="Disordered" evidence="1">
    <location>
        <begin position="59"/>
        <end position="84"/>
    </location>
</feature>
<accession>A0A918CF34</accession>
<organism evidence="2 3">
    <name type="scientific">Streptomyces aurantiogriseus</name>
    <dbReference type="NCBI Taxonomy" id="66870"/>
    <lineage>
        <taxon>Bacteria</taxon>
        <taxon>Bacillati</taxon>
        <taxon>Actinomycetota</taxon>
        <taxon>Actinomycetes</taxon>
        <taxon>Kitasatosporales</taxon>
        <taxon>Streptomycetaceae</taxon>
        <taxon>Streptomyces</taxon>
    </lineage>
</organism>
<dbReference type="EMBL" id="BMSX01000008">
    <property type="protein sequence ID" value="GGR18849.1"/>
    <property type="molecule type" value="Genomic_DNA"/>
</dbReference>
<evidence type="ECO:0000313" key="3">
    <source>
        <dbReference type="Proteomes" id="UP000658320"/>
    </source>
</evidence>
<dbReference type="AlphaFoldDB" id="A0A918CF34"/>
<gene>
    <name evidence="2" type="ORF">GCM10010251_38720</name>
</gene>
<protein>
    <submittedName>
        <fullName evidence="2">Uncharacterized protein</fullName>
    </submittedName>
</protein>
<name>A0A918CF34_9ACTN</name>
<comment type="caution">
    <text evidence="2">The sequence shown here is derived from an EMBL/GenBank/DDBJ whole genome shotgun (WGS) entry which is preliminary data.</text>
</comment>
<reference evidence="2" key="2">
    <citation type="submission" date="2020-09" db="EMBL/GenBank/DDBJ databases">
        <authorList>
            <person name="Sun Q."/>
            <person name="Ohkuma M."/>
        </authorList>
    </citation>
    <scope>NUCLEOTIDE SEQUENCE</scope>
    <source>
        <strain evidence="2">JCM 4346</strain>
    </source>
</reference>
<evidence type="ECO:0000256" key="1">
    <source>
        <dbReference type="SAM" id="MobiDB-lite"/>
    </source>
</evidence>
<proteinExistence type="predicted"/>
<dbReference type="Proteomes" id="UP000658320">
    <property type="component" value="Unassembled WGS sequence"/>
</dbReference>
<reference evidence="2" key="1">
    <citation type="journal article" date="2014" name="Int. J. Syst. Evol. Microbiol.">
        <title>Complete genome sequence of Corynebacterium casei LMG S-19264T (=DSM 44701T), isolated from a smear-ripened cheese.</title>
        <authorList>
            <consortium name="US DOE Joint Genome Institute (JGI-PGF)"/>
            <person name="Walter F."/>
            <person name="Albersmeier A."/>
            <person name="Kalinowski J."/>
            <person name="Ruckert C."/>
        </authorList>
    </citation>
    <scope>NUCLEOTIDE SEQUENCE</scope>
    <source>
        <strain evidence="2">JCM 4346</strain>
    </source>
</reference>